<evidence type="ECO:0000313" key="2">
    <source>
        <dbReference type="EMBL" id="THG12144.1"/>
    </source>
</evidence>
<reference evidence="2 3" key="1">
    <citation type="journal article" date="2018" name="Proc. Natl. Acad. Sci. U.S.A.">
        <title>Draft genome sequence of Camellia sinensis var. sinensis provides insights into the evolution of the tea genome and tea quality.</title>
        <authorList>
            <person name="Wei C."/>
            <person name="Yang H."/>
            <person name="Wang S."/>
            <person name="Zhao J."/>
            <person name="Liu C."/>
            <person name="Gao L."/>
            <person name="Xia E."/>
            <person name="Lu Y."/>
            <person name="Tai Y."/>
            <person name="She G."/>
            <person name="Sun J."/>
            <person name="Cao H."/>
            <person name="Tong W."/>
            <person name="Gao Q."/>
            <person name="Li Y."/>
            <person name="Deng W."/>
            <person name="Jiang X."/>
            <person name="Wang W."/>
            <person name="Chen Q."/>
            <person name="Zhang S."/>
            <person name="Li H."/>
            <person name="Wu J."/>
            <person name="Wang P."/>
            <person name="Li P."/>
            <person name="Shi C."/>
            <person name="Zheng F."/>
            <person name="Jian J."/>
            <person name="Huang B."/>
            <person name="Shan D."/>
            <person name="Shi M."/>
            <person name="Fang C."/>
            <person name="Yue Y."/>
            <person name="Li F."/>
            <person name="Li D."/>
            <person name="Wei S."/>
            <person name="Han B."/>
            <person name="Jiang C."/>
            <person name="Yin Y."/>
            <person name="Xia T."/>
            <person name="Zhang Z."/>
            <person name="Bennetzen J.L."/>
            <person name="Zhao S."/>
            <person name="Wan X."/>
        </authorList>
    </citation>
    <scope>NUCLEOTIDE SEQUENCE [LARGE SCALE GENOMIC DNA]</scope>
    <source>
        <strain evidence="3">cv. Shuchazao</strain>
        <tissue evidence="2">Leaf</tissue>
    </source>
</reference>
<proteinExistence type="predicted"/>
<organism evidence="2 3">
    <name type="scientific">Camellia sinensis var. sinensis</name>
    <name type="common">China tea</name>
    <dbReference type="NCBI Taxonomy" id="542762"/>
    <lineage>
        <taxon>Eukaryota</taxon>
        <taxon>Viridiplantae</taxon>
        <taxon>Streptophyta</taxon>
        <taxon>Embryophyta</taxon>
        <taxon>Tracheophyta</taxon>
        <taxon>Spermatophyta</taxon>
        <taxon>Magnoliopsida</taxon>
        <taxon>eudicotyledons</taxon>
        <taxon>Gunneridae</taxon>
        <taxon>Pentapetalae</taxon>
        <taxon>asterids</taxon>
        <taxon>Ericales</taxon>
        <taxon>Theaceae</taxon>
        <taxon>Camellia</taxon>
    </lineage>
</organism>
<dbReference type="Proteomes" id="UP000306102">
    <property type="component" value="Unassembled WGS sequence"/>
</dbReference>
<name>A0A4S4E928_CAMSN</name>
<sequence length="167" mass="18789">MESPYYAPPHLDAAASLSSSSSSRPSIGFPLGTALLLIIIFSLSGVFSCCYHWDKLRSLRQSSHAHPDPDVEAHHHPDVSPSNPNSTHIVIFIFIIIIIFFFFFFFLFFFFFSLKQNQSESLPVLMPGDKIPKFIALPCPCEPPRLAKIIVHVQKPPKPPRIAVPLY</sequence>
<dbReference type="EMBL" id="SDRB02006762">
    <property type="protein sequence ID" value="THG12144.1"/>
    <property type="molecule type" value="Genomic_DNA"/>
</dbReference>
<comment type="caution">
    <text evidence="2">The sequence shown here is derived from an EMBL/GenBank/DDBJ whole genome shotgun (WGS) entry which is preliminary data.</text>
</comment>
<dbReference type="PANTHER" id="PTHR34291:SF1">
    <property type="entry name" value="HYDROXYPROLINE-RICH GLYCOPROTEIN FAMILY PROTEIN"/>
    <property type="match status" value="1"/>
</dbReference>
<dbReference type="InterPro" id="IPR037699">
    <property type="entry name" value="At5g65660-like"/>
</dbReference>
<keyword evidence="1" id="KW-0472">Membrane</keyword>
<keyword evidence="1" id="KW-1133">Transmembrane helix</keyword>
<evidence type="ECO:0000313" key="3">
    <source>
        <dbReference type="Proteomes" id="UP000306102"/>
    </source>
</evidence>
<evidence type="ECO:0008006" key="4">
    <source>
        <dbReference type="Google" id="ProtNLM"/>
    </source>
</evidence>
<feature type="transmembrane region" description="Helical" evidence="1">
    <location>
        <begin position="89"/>
        <end position="112"/>
    </location>
</feature>
<dbReference type="PANTHER" id="PTHR34291">
    <property type="entry name" value="HYDROXYPROLINE-RICH GLYCOPROTEIN FAMILY PROTEIN"/>
    <property type="match status" value="1"/>
</dbReference>
<protein>
    <recommendedName>
        <fullName evidence="4">Hydroxyproline-rich glycoprotein family protein</fullName>
    </recommendedName>
</protein>
<feature type="transmembrane region" description="Helical" evidence="1">
    <location>
        <begin position="27"/>
        <end position="53"/>
    </location>
</feature>
<dbReference type="AlphaFoldDB" id="A0A4S4E928"/>
<gene>
    <name evidence="2" type="ORF">TEA_013910</name>
</gene>
<evidence type="ECO:0000256" key="1">
    <source>
        <dbReference type="SAM" id="Phobius"/>
    </source>
</evidence>
<keyword evidence="1" id="KW-0812">Transmembrane</keyword>
<accession>A0A4S4E928</accession>
<keyword evidence="3" id="KW-1185">Reference proteome</keyword>